<sequence>MDSDRESSAHSDPEEQMALNRSIKRSASPLFVSEDGDVDVDGDHTNKRTKFDHAATSVTAAPQEGKLTADGMVPGYNAAKQEGRPRLAMYHPSFKVAEKMVMDICDEFRNVAHEVGAGGYSNPELEVISEGASGLKHYRSLPERYPSVRPVGCLGSSGVGKSSFLNSILSQKKAALESGDDRGTYVVHEYMSSQRLQAALYEVHVPYLRSSQIKKLVEKHFENIVAYQDCNDDLDDGEKDELQGKSETALDFFCALLCDQADFESVDDAETYFDSRRSDEDAEVIDDLAALIEKFLLQRDLDDSVEVFTAQTEGELSEIFKRVSRPSKARQPSPWPLINRVQIHQKNDLLDAGVVLADTAGVTDTNMSVVDNTLRYLKRAGTVLVFSGHKRIEKDPLIDSHLRQAIQMGKLHNTVLVVTMIDTKEVYNDTTKEELPEAEKALLEQAERRLADLKAEETKLIGKRRSATDKDFRAIQARLEDLEGERALAGNAVKQVSVQIRCREIKEKMKGRLKKLDKSKTAPELPIYFISSRTYQQHVDGYDPREPPTLDLAGTGIPALRHMLYDIPARGKMNTLSRVCTSRLPNIFQGILGILTKSKLERKDEVEKLIRKIFLGFGPLVGEVVVEVREQFKERILKTIKENEPKWMEKAEKLLSGWAKMKSVTFTAFCRRSGHWRVPNKDYVSWNALLQGLFDSKLVAVFDLFHEDLDGAESAAVTSLTLLFKSLEDRLESCDDFQGVDMSPFFAFARDARDEVLNKVADLFVDLRVQVNEIRHSATLDTSKSYVGLAMQDTYQKCLQMQAANFETNEKKRKVHKGVKPHQLRVDCIRDRLTGNVEVISVFAEVAKLAGAALEEDLKEWEIKCRAVVSSGSKRILGDFQARYTVSEVKEEENPEAVRRLQEAGRKALDAIEGPLREHVERCEAYENGEG</sequence>
<dbReference type="Pfam" id="PF24564">
    <property type="entry name" value="DUF7605"/>
    <property type="match status" value="1"/>
</dbReference>
<reference evidence="4 5" key="1">
    <citation type="submission" date="2021-11" db="EMBL/GenBank/DDBJ databases">
        <title>Black yeast isolated from Biological Soil Crust.</title>
        <authorList>
            <person name="Kurbessoian T."/>
        </authorList>
    </citation>
    <scope>NUCLEOTIDE SEQUENCE [LARGE SCALE GENOMIC DNA]</scope>
    <source>
        <strain evidence="4 5">CCFEE 5522</strain>
    </source>
</reference>
<feature type="region of interest" description="Disordered" evidence="2">
    <location>
        <begin position="1"/>
        <end position="49"/>
    </location>
</feature>
<gene>
    <name evidence="4" type="ORF">LTR36_000150</name>
</gene>
<evidence type="ECO:0000313" key="5">
    <source>
        <dbReference type="Proteomes" id="UP001324427"/>
    </source>
</evidence>
<feature type="coiled-coil region" evidence="1">
    <location>
        <begin position="436"/>
        <end position="463"/>
    </location>
</feature>
<dbReference type="InterPro" id="IPR027417">
    <property type="entry name" value="P-loop_NTPase"/>
</dbReference>
<dbReference type="PANTHER" id="PTHR36681:SF3">
    <property type="entry name" value="NUCLEAR GTPASE, GERMINAL CENTER-ASSOCIATED, TANDEM DUPLICATE 3"/>
    <property type="match status" value="1"/>
</dbReference>
<organism evidence="4 5">
    <name type="scientific">Oleoguttula mirabilis</name>
    <dbReference type="NCBI Taxonomy" id="1507867"/>
    <lineage>
        <taxon>Eukaryota</taxon>
        <taxon>Fungi</taxon>
        <taxon>Dikarya</taxon>
        <taxon>Ascomycota</taxon>
        <taxon>Pezizomycotina</taxon>
        <taxon>Dothideomycetes</taxon>
        <taxon>Dothideomycetidae</taxon>
        <taxon>Mycosphaerellales</taxon>
        <taxon>Teratosphaeriaceae</taxon>
        <taxon>Oleoguttula</taxon>
    </lineage>
</organism>
<feature type="compositionally biased region" description="Basic and acidic residues" evidence="2">
    <location>
        <begin position="1"/>
        <end position="13"/>
    </location>
</feature>
<accession>A0AAV9JYA3</accession>
<name>A0AAV9JYA3_9PEZI</name>
<keyword evidence="5" id="KW-1185">Reference proteome</keyword>
<proteinExistence type="predicted"/>
<evidence type="ECO:0000256" key="1">
    <source>
        <dbReference type="SAM" id="Coils"/>
    </source>
</evidence>
<evidence type="ECO:0000259" key="3">
    <source>
        <dbReference type="Pfam" id="PF24564"/>
    </source>
</evidence>
<dbReference type="EMBL" id="JAVFHQ010000001">
    <property type="protein sequence ID" value="KAK4550571.1"/>
    <property type="molecule type" value="Genomic_DNA"/>
</dbReference>
<dbReference type="InterPro" id="IPR056024">
    <property type="entry name" value="DUF7605"/>
</dbReference>
<dbReference type="Gene3D" id="3.40.50.300">
    <property type="entry name" value="P-loop containing nucleotide triphosphate hydrolases"/>
    <property type="match status" value="1"/>
</dbReference>
<dbReference type="AlphaFoldDB" id="A0AAV9JYA3"/>
<dbReference type="SUPFAM" id="SSF52540">
    <property type="entry name" value="P-loop containing nucleoside triphosphate hydrolases"/>
    <property type="match status" value="1"/>
</dbReference>
<protein>
    <recommendedName>
        <fullName evidence="3">DUF7605 domain-containing protein</fullName>
    </recommendedName>
</protein>
<evidence type="ECO:0000256" key="2">
    <source>
        <dbReference type="SAM" id="MobiDB-lite"/>
    </source>
</evidence>
<dbReference type="Proteomes" id="UP001324427">
    <property type="component" value="Unassembled WGS sequence"/>
</dbReference>
<feature type="domain" description="DUF7605" evidence="3">
    <location>
        <begin position="643"/>
        <end position="803"/>
    </location>
</feature>
<comment type="caution">
    <text evidence="4">The sequence shown here is derived from an EMBL/GenBank/DDBJ whole genome shotgun (WGS) entry which is preliminary data.</text>
</comment>
<evidence type="ECO:0000313" key="4">
    <source>
        <dbReference type="EMBL" id="KAK4550571.1"/>
    </source>
</evidence>
<keyword evidence="1" id="KW-0175">Coiled coil</keyword>
<dbReference type="PANTHER" id="PTHR36681">
    <property type="entry name" value="NUCLEAR GTPASE, GERMINAL CENTER-ASSOCIATED, TANDEM DUPLICATE 3"/>
    <property type="match status" value="1"/>
</dbReference>